<evidence type="ECO:0000313" key="5">
    <source>
        <dbReference type="Proteomes" id="UP000245380"/>
    </source>
</evidence>
<dbReference type="Proteomes" id="UP000245380">
    <property type="component" value="Unassembled WGS sequence"/>
</dbReference>
<dbReference type="PANTHER" id="PTHR42709:SF9">
    <property type="entry name" value="ALKALINE PHOSPHATASE LIKE PROTEIN"/>
    <property type="match status" value="1"/>
</dbReference>
<keyword evidence="5" id="KW-1185">Reference proteome</keyword>
<comment type="similarity">
    <text evidence="1">Belongs to the DedA family.</text>
</comment>
<dbReference type="AlphaFoldDB" id="A0A2U3DB88"/>
<protein>
    <recommendedName>
        <fullName evidence="3">VTT domain-containing protein</fullName>
    </recommendedName>
</protein>
<keyword evidence="2" id="KW-1133">Transmembrane helix</keyword>
<feature type="transmembrane region" description="Helical" evidence="2">
    <location>
        <begin position="131"/>
        <end position="152"/>
    </location>
</feature>
<proteinExistence type="inferred from homology"/>
<evidence type="ECO:0000256" key="2">
    <source>
        <dbReference type="SAM" id="Phobius"/>
    </source>
</evidence>
<dbReference type="PANTHER" id="PTHR42709">
    <property type="entry name" value="ALKALINE PHOSPHATASE LIKE PROTEIN"/>
    <property type="match status" value="1"/>
</dbReference>
<evidence type="ECO:0000259" key="3">
    <source>
        <dbReference type="Pfam" id="PF09335"/>
    </source>
</evidence>
<feature type="transmembrane region" description="Helical" evidence="2">
    <location>
        <begin position="48"/>
        <end position="69"/>
    </location>
</feature>
<gene>
    <name evidence="4" type="ORF">BM613_03265</name>
</gene>
<accession>A0A2U3DB88</accession>
<feature type="transmembrane region" description="Helical" evidence="2">
    <location>
        <begin position="172"/>
        <end position="189"/>
    </location>
</feature>
<keyword evidence="2" id="KW-0472">Membrane</keyword>
<feature type="transmembrane region" description="Helical" evidence="2">
    <location>
        <begin position="102"/>
        <end position="124"/>
    </location>
</feature>
<reference evidence="4 5" key="1">
    <citation type="submission" date="2016-11" db="EMBL/GenBank/DDBJ databases">
        <title>Comparative genomics of Acidibacillus ferroxidans species.</title>
        <authorList>
            <person name="Oliveira G."/>
            <person name="Nunes G."/>
            <person name="Oliveira R."/>
            <person name="Araujo F."/>
            <person name="Salim A."/>
            <person name="Scholte L."/>
            <person name="Morais D."/>
            <person name="Nancucheo I."/>
            <person name="Johnson D.B."/>
            <person name="Grail B."/>
            <person name="Bittencourt J."/>
            <person name="Valadares R."/>
        </authorList>
    </citation>
    <scope>NUCLEOTIDE SEQUENCE [LARGE SCALE GENOMIC DNA]</scope>
    <source>
        <strain evidence="4 5">Y002</strain>
    </source>
</reference>
<feature type="domain" description="VTT" evidence="3">
    <location>
        <begin position="28"/>
        <end position="154"/>
    </location>
</feature>
<evidence type="ECO:0000313" key="4">
    <source>
        <dbReference type="EMBL" id="PWI58548.1"/>
    </source>
</evidence>
<name>A0A2U3DB88_SULT2</name>
<dbReference type="InterPro" id="IPR051311">
    <property type="entry name" value="DedA_domain"/>
</dbReference>
<feature type="transmembrane region" description="Helical" evidence="2">
    <location>
        <begin position="12"/>
        <end position="36"/>
    </location>
</feature>
<comment type="caution">
    <text evidence="4">The sequence shown here is derived from an EMBL/GenBank/DDBJ whole genome shotgun (WGS) entry which is preliminary data.</text>
</comment>
<keyword evidence="2" id="KW-0812">Transmembrane</keyword>
<dbReference type="EMBL" id="MPDK01000003">
    <property type="protein sequence ID" value="PWI58548.1"/>
    <property type="molecule type" value="Genomic_DNA"/>
</dbReference>
<sequence length="206" mass="22939">MSPHAILVHYGYPGIFIALILEFLLIPFPAETILVFSGFMWHQGVFRIVPLLIIATLGSFTGSLIAYLIGSYVGRPVLLRYGRYVRLDEKKLIAAETAFRKYSIPIVGFGRFIAGVRVLIAYVAGMNKLNVPLYLVITIISAALWASMFILLGSTVSAYWHVGLRWIEANPVPSGLIALILIVAGSFYFRYRRDKKRNPATVTAKS</sequence>
<dbReference type="InterPro" id="IPR032816">
    <property type="entry name" value="VTT_dom"/>
</dbReference>
<dbReference type="Pfam" id="PF09335">
    <property type="entry name" value="VTT_dom"/>
    <property type="match status" value="1"/>
</dbReference>
<evidence type="ECO:0000256" key="1">
    <source>
        <dbReference type="ARBA" id="ARBA00010792"/>
    </source>
</evidence>
<organism evidence="4 5">
    <name type="scientific">Sulfoacidibacillus thermotolerans</name>
    <name type="common">Acidibacillus sulfuroxidans</name>
    <dbReference type="NCBI Taxonomy" id="1765684"/>
    <lineage>
        <taxon>Bacteria</taxon>
        <taxon>Bacillati</taxon>
        <taxon>Bacillota</taxon>
        <taxon>Bacilli</taxon>
        <taxon>Bacillales</taxon>
        <taxon>Alicyclobacillaceae</taxon>
        <taxon>Sulfoacidibacillus</taxon>
    </lineage>
</organism>
<dbReference type="GO" id="GO:0005886">
    <property type="term" value="C:plasma membrane"/>
    <property type="evidence" value="ECO:0007669"/>
    <property type="project" value="TreeGrafter"/>
</dbReference>